<evidence type="ECO:0000256" key="1">
    <source>
        <dbReference type="SAM" id="SignalP"/>
    </source>
</evidence>
<reference evidence="2" key="1">
    <citation type="submission" date="2021-01" db="EMBL/GenBank/DDBJ databases">
        <authorList>
            <person name="Corre E."/>
            <person name="Pelletier E."/>
            <person name="Niang G."/>
            <person name="Scheremetjew M."/>
            <person name="Finn R."/>
            <person name="Kale V."/>
            <person name="Holt S."/>
            <person name="Cochrane G."/>
            <person name="Meng A."/>
            <person name="Brown T."/>
            <person name="Cohen L."/>
        </authorList>
    </citation>
    <scope>NUCLEOTIDE SEQUENCE</scope>
    <source>
        <strain evidence="2">SAG 63-3</strain>
    </source>
</reference>
<dbReference type="PANTHER" id="PTHR38360:SF1">
    <property type="entry name" value="F12P19.7"/>
    <property type="match status" value="1"/>
</dbReference>
<sequence length="546" mass="58378">MRIGHIFILIVALFAAAVRAAPARVAGDCLDSRLFSNTSLYLYTSPSNPKYISSSNILSYQDHTVVEVATNFMVTYYSTYKVVKNFYGSNNTYVLYQCGSPMPNVTTLGLANNTKVFQIPLRGISASDTTLNGFLNLLGVQDRVYYASPYSVAACFDLLATGSCSRSSNSVNSSNIDAKFSFSETASDSTSIAFTATTDPGALNRAEYIKYLSVFFNLETTANSVFSTIRDTFNNISANVATTLNNTNATKPTMAWIYYQPGGSYGSYSWAEEVELYFTQYRMDYVSAAGGNFLNVTNVLAALPNRSDITYTSGKLGVIVFTNLSYTYPYLVQALSSVDILIDESVYPGVSGTNVTTGLIVSTMHLYNSTSSTPNTIANLKFLNASNPSILRLDGRVNPSGSLDTYETAIARPDLVLADFVRAIYPSFAVSIVGAASSSGSFVRSLDSNSVTLITASTCSPGVNSQCIIAAANATIAAICPPVYINCNEEVVYATTSSPCAPTTCSSNSSSLTPSANDAAAVKPASAILSLAASFFASLLFFRFFL</sequence>
<gene>
    <name evidence="2" type="ORF">PPAR00522_LOCUS9843</name>
</gene>
<name>A0A7S0YFF3_9CHLO</name>
<protein>
    <submittedName>
        <fullName evidence="2">Uncharacterized protein</fullName>
    </submittedName>
</protein>
<dbReference type="PANTHER" id="PTHR38360">
    <property type="entry name" value="OS03G0120000 PROTEIN"/>
    <property type="match status" value="1"/>
</dbReference>
<dbReference type="AlphaFoldDB" id="A0A7S0YFF3"/>
<feature type="signal peptide" evidence="1">
    <location>
        <begin position="1"/>
        <end position="20"/>
    </location>
</feature>
<feature type="chain" id="PRO_5031219111" evidence="1">
    <location>
        <begin position="21"/>
        <end position="546"/>
    </location>
</feature>
<proteinExistence type="predicted"/>
<accession>A0A7S0YFF3</accession>
<organism evidence="2">
    <name type="scientific">Polytomella parva</name>
    <dbReference type="NCBI Taxonomy" id="51329"/>
    <lineage>
        <taxon>Eukaryota</taxon>
        <taxon>Viridiplantae</taxon>
        <taxon>Chlorophyta</taxon>
        <taxon>core chlorophytes</taxon>
        <taxon>Chlorophyceae</taxon>
        <taxon>CS clade</taxon>
        <taxon>Chlamydomonadales</taxon>
        <taxon>Chlamydomonadaceae</taxon>
        <taxon>Polytomella</taxon>
    </lineage>
</organism>
<evidence type="ECO:0000313" key="2">
    <source>
        <dbReference type="EMBL" id="CAD8773437.1"/>
    </source>
</evidence>
<keyword evidence="1" id="KW-0732">Signal</keyword>
<dbReference type="EMBL" id="HBFM01015561">
    <property type="protein sequence ID" value="CAD8773437.1"/>
    <property type="molecule type" value="Transcribed_RNA"/>
</dbReference>